<dbReference type="InterPro" id="IPR002173">
    <property type="entry name" value="Carboh/pur_kinase_PfkB_CS"/>
</dbReference>
<keyword evidence="5" id="KW-1185">Reference proteome</keyword>
<dbReference type="EMBL" id="CP010777">
    <property type="protein sequence ID" value="AKQ44850.1"/>
    <property type="molecule type" value="Genomic_DNA"/>
</dbReference>
<gene>
    <name evidence="4" type="ORF">TH63_03180</name>
</gene>
<dbReference type="AlphaFoldDB" id="A0A0H4VGV6"/>
<dbReference type="STRING" id="1379910.TH63_03180"/>
<dbReference type="SUPFAM" id="SSF53613">
    <property type="entry name" value="Ribokinase-like"/>
    <property type="match status" value="1"/>
</dbReference>
<protein>
    <submittedName>
        <fullName evidence="4">Carbohydrate kinase</fullName>
    </submittedName>
</protein>
<dbReference type="Gene3D" id="3.40.1190.20">
    <property type="match status" value="1"/>
</dbReference>
<dbReference type="Proteomes" id="UP000036458">
    <property type="component" value="Chromosome"/>
</dbReference>
<name>A0A0H4VGV6_9BACT</name>
<accession>A0A0H4VGV6</accession>
<sequence length="344" mass="37216">MPIQRTVSALFHRFSQLRVLVVGDVMIDAYLWGKSSRLSPEAPVPIVNRLKVEQRLGGAANVALNVQSLGATPLLCSVVGDDQDGAVLLRLLQEQGQTNEGIVLSPERPTTVKQRIISGGQQLLRIDSEVETDLTEFERRALVQRFSYLLKKADVVIFEDYDKGVLSEEVIKELLALAKDAQVPTVVDPKKKNFLSYKGSTLFKPNLKELKEGLKVDFSDANLEAFEAAVHQLQEKMALENVLVTLSERGVFCQSANGEKTYLDAHVRSISDVSGAGDTVVSIAALSLAAGLPLPALAELANLGGGLVCEHVGVVPIDKDQLQHEAQASAVLKNALASFEVKAV</sequence>
<evidence type="ECO:0000259" key="3">
    <source>
        <dbReference type="Pfam" id="PF00294"/>
    </source>
</evidence>
<dbReference type="GO" id="GO:0033786">
    <property type="term" value="F:heptose-1-phosphate adenylyltransferase activity"/>
    <property type="evidence" value="ECO:0007669"/>
    <property type="project" value="TreeGrafter"/>
</dbReference>
<dbReference type="KEGG" id="ruf:TH63_03180"/>
<evidence type="ECO:0000256" key="2">
    <source>
        <dbReference type="ARBA" id="ARBA00022777"/>
    </source>
</evidence>
<organism evidence="4 5">
    <name type="scientific">Rufibacter radiotolerans</name>
    <dbReference type="NCBI Taxonomy" id="1379910"/>
    <lineage>
        <taxon>Bacteria</taxon>
        <taxon>Pseudomonadati</taxon>
        <taxon>Bacteroidota</taxon>
        <taxon>Cytophagia</taxon>
        <taxon>Cytophagales</taxon>
        <taxon>Hymenobacteraceae</taxon>
        <taxon>Rufibacter</taxon>
    </lineage>
</organism>
<dbReference type="GO" id="GO:0016773">
    <property type="term" value="F:phosphotransferase activity, alcohol group as acceptor"/>
    <property type="evidence" value="ECO:0007669"/>
    <property type="project" value="InterPro"/>
</dbReference>
<evidence type="ECO:0000256" key="1">
    <source>
        <dbReference type="ARBA" id="ARBA00022679"/>
    </source>
</evidence>
<dbReference type="InterPro" id="IPR011611">
    <property type="entry name" value="PfkB_dom"/>
</dbReference>
<dbReference type="PANTHER" id="PTHR46969:SF1">
    <property type="entry name" value="BIFUNCTIONAL PROTEIN HLDE"/>
    <property type="match status" value="1"/>
</dbReference>
<evidence type="ECO:0000313" key="5">
    <source>
        <dbReference type="Proteomes" id="UP000036458"/>
    </source>
</evidence>
<dbReference type="InterPro" id="IPR029056">
    <property type="entry name" value="Ribokinase-like"/>
</dbReference>
<reference evidence="4 5" key="1">
    <citation type="submission" date="2015-01" db="EMBL/GenBank/DDBJ databases">
        <title>Rufibacter sp./DG31D/ whole genome sequencing.</title>
        <authorList>
            <person name="Kim M.K."/>
            <person name="Srinivasan S."/>
            <person name="Lee J.-J."/>
        </authorList>
    </citation>
    <scope>NUCLEOTIDE SEQUENCE [LARGE SCALE GENOMIC DNA]</scope>
    <source>
        <strain evidence="4 5">DG31D</strain>
    </source>
</reference>
<dbReference type="GO" id="GO:0005829">
    <property type="term" value="C:cytosol"/>
    <property type="evidence" value="ECO:0007669"/>
    <property type="project" value="TreeGrafter"/>
</dbReference>
<keyword evidence="1" id="KW-0808">Transferase</keyword>
<dbReference type="GO" id="GO:0033785">
    <property type="term" value="F:heptose 7-phosphate kinase activity"/>
    <property type="evidence" value="ECO:0007669"/>
    <property type="project" value="TreeGrafter"/>
</dbReference>
<dbReference type="CDD" id="cd01172">
    <property type="entry name" value="RfaE_like"/>
    <property type="match status" value="1"/>
</dbReference>
<evidence type="ECO:0000313" key="4">
    <source>
        <dbReference type="EMBL" id="AKQ44850.1"/>
    </source>
</evidence>
<proteinExistence type="predicted"/>
<dbReference type="Pfam" id="PF00294">
    <property type="entry name" value="PfkB"/>
    <property type="match status" value="1"/>
</dbReference>
<dbReference type="PROSITE" id="PS00583">
    <property type="entry name" value="PFKB_KINASES_1"/>
    <property type="match status" value="1"/>
</dbReference>
<dbReference type="RefSeq" id="WP_048919657.1">
    <property type="nucleotide sequence ID" value="NZ_CP010777.1"/>
</dbReference>
<dbReference type="PANTHER" id="PTHR46969">
    <property type="entry name" value="BIFUNCTIONAL PROTEIN HLDE"/>
    <property type="match status" value="1"/>
</dbReference>
<dbReference type="InterPro" id="IPR011913">
    <property type="entry name" value="RfaE_dom_I"/>
</dbReference>
<feature type="domain" description="Carbohydrate kinase PfkB" evidence="3">
    <location>
        <begin position="18"/>
        <end position="315"/>
    </location>
</feature>
<dbReference type="PATRIC" id="fig|1379910.4.peg.684"/>
<dbReference type="OrthoDB" id="9802794at2"/>
<keyword evidence="2 4" id="KW-0418">Kinase</keyword>